<comment type="caution">
    <text evidence="5">The sequence shown here is derived from an EMBL/GenBank/DDBJ whole genome shotgun (WGS) entry which is preliminary data.</text>
</comment>
<dbReference type="NCBIfam" id="TIGR00229">
    <property type="entry name" value="sensory_box"/>
    <property type="match status" value="2"/>
</dbReference>
<evidence type="ECO:0000313" key="5">
    <source>
        <dbReference type="EMBL" id="MFC7127356.1"/>
    </source>
</evidence>
<name>A0ABD5XCK5_9EURY</name>
<dbReference type="PROSITE" id="PS50110">
    <property type="entry name" value="RESPONSE_REGULATORY"/>
    <property type="match status" value="1"/>
</dbReference>
<protein>
    <submittedName>
        <fullName evidence="5">Response regulator</fullName>
    </submittedName>
</protein>
<dbReference type="InterPro" id="IPR035965">
    <property type="entry name" value="PAS-like_dom_sf"/>
</dbReference>
<evidence type="ECO:0000259" key="4">
    <source>
        <dbReference type="PROSITE" id="PS50112"/>
    </source>
</evidence>
<accession>A0ABD5XCK5</accession>
<dbReference type="SMART" id="SM00448">
    <property type="entry name" value="REC"/>
    <property type="match status" value="1"/>
</dbReference>
<dbReference type="CDD" id="cd00130">
    <property type="entry name" value="PAS"/>
    <property type="match status" value="2"/>
</dbReference>
<feature type="domain" description="PAS" evidence="4">
    <location>
        <begin position="265"/>
        <end position="335"/>
    </location>
</feature>
<evidence type="ECO:0000313" key="6">
    <source>
        <dbReference type="Proteomes" id="UP001596414"/>
    </source>
</evidence>
<dbReference type="Pfam" id="PF00989">
    <property type="entry name" value="PAS"/>
    <property type="match status" value="1"/>
</dbReference>
<proteinExistence type="predicted"/>
<dbReference type="Pfam" id="PF00072">
    <property type="entry name" value="Response_reg"/>
    <property type="match status" value="1"/>
</dbReference>
<feature type="domain" description="Response regulatory" evidence="3">
    <location>
        <begin position="7"/>
        <end position="123"/>
    </location>
</feature>
<dbReference type="SUPFAM" id="SSF55785">
    <property type="entry name" value="PYP-like sensor domain (PAS domain)"/>
    <property type="match status" value="2"/>
</dbReference>
<dbReference type="CDD" id="cd00156">
    <property type="entry name" value="REC"/>
    <property type="match status" value="1"/>
</dbReference>
<dbReference type="Gene3D" id="3.30.450.20">
    <property type="entry name" value="PAS domain"/>
    <property type="match status" value="2"/>
</dbReference>
<dbReference type="RefSeq" id="WP_267638003.1">
    <property type="nucleotide sequence ID" value="NZ_JAODIY010000011.1"/>
</dbReference>
<dbReference type="SUPFAM" id="SSF52172">
    <property type="entry name" value="CheY-like"/>
    <property type="match status" value="1"/>
</dbReference>
<evidence type="ECO:0000256" key="2">
    <source>
        <dbReference type="PROSITE-ProRule" id="PRU00169"/>
    </source>
</evidence>
<dbReference type="EMBL" id="JBHSZQ010000050">
    <property type="protein sequence ID" value="MFC7127356.1"/>
    <property type="molecule type" value="Genomic_DNA"/>
</dbReference>
<reference evidence="5 6" key="1">
    <citation type="journal article" date="2014" name="Int. J. Syst. Evol. Microbiol.">
        <title>Complete genome sequence of Corynebacterium casei LMG S-19264T (=DSM 44701T), isolated from a smear-ripened cheese.</title>
        <authorList>
            <consortium name="US DOE Joint Genome Institute (JGI-PGF)"/>
            <person name="Walter F."/>
            <person name="Albersmeier A."/>
            <person name="Kalinowski J."/>
            <person name="Ruckert C."/>
        </authorList>
    </citation>
    <scope>NUCLEOTIDE SEQUENCE [LARGE SCALE GENOMIC DNA]</scope>
    <source>
        <strain evidence="5 6">CGMCC 4.7215</strain>
    </source>
</reference>
<dbReference type="Gene3D" id="3.40.50.2300">
    <property type="match status" value="1"/>
</dbReference>
<dbReference type="InterPro" id="IPR001789">
    <property type="entry name" value="Sig_transdc_resp-reg_receiver"/>
</dbReference>
<dbReference type="PANTHER" id="PTHR44591">
    <property type="entry name" value="STRESS RESPONSE REGULATOR PROTEIN 1"/>
    <property type="match status" value="1"/>
</dbReference>
<gene>
    <name evidence="5" type="ORF">ACFQJ7_15250</name>
</gene>
<dbReference type="AlphaFoldDB" id="A0ABD5XCK5"/>
<evidence type="ECO:0000259" key="3">
    <source>
        <dbReference type="PROSITE" id="PS50110"/>
    </source>
</evidence>
<dbReference type="InterPro" id="IPR000014">
    <property type="entry name" value="PAS"/>
</dbReference>
<dbReference type="Proteomes" id="UP001596414">
    <property type="component" value="Unassembled WGS sequence"/>
</dbReference>
<dbReference type="Pfam" id="PF08448">
    <property type="entry name" value="PAS_4"/>
    <property type="match status" value="1"/>
</dbReference>
<evidence type="ECO:0000256" key="1">
    <source>
        <dbReference type="ARBA" id="ARBA00022553"/>
    </source>
</evidence>
<sequence>MEQDVVNILHVDDEPIATDLCKELLESKDFGFAVETANSAKDGLTILDSQPVDCIVSDYNMPGTDGLEFLASVRNKYPELPFILFTGKGSEAIASEAVSAGVTDYLQKGGGTEQYELLANRIRNAVEQHHSEQQLQETRKEYAAVFKNARSGLLLIDVEPNCFRFRRCNPQASNLTGIDEEQFIGKTPRELLGPEGHKKVTGAYRACVNRREPVEYTVTLDHPVGEVVHESIVTPVITAGEVEQLVVAFVSITDRRESQKALRVERAFSQHALDALADPCAIIDTENTVVRWNDRILRLSGYTPHALDESNILELFPESERQTVTEAIRSGERDGATTTKTRLQTADGTGIDCSVTITAMTEDTDNTVGLFIRWQNVEK</sequence>
<dbReference type="PANTHER" id="PTHR44591:SF3">
    <property type="entry name" value="RESPONSE REGULATORY DOMAIN-CONTAINING PROTEIN"/>
    <property type="match status" value="1"/>
</dbReference>
<organism evidence="5 6">
    <name type="scientific">Halovenus rubra</name>
    <dbReference type="NCBI Taxonomy" id="869890"/>
    <lineage>
        <taxon>Archaea</taxon>
        <taxon>Methanobacteriati</taxon>
        <taxon>Methanobacteriota</taxon>
        <taxon>Stenosarchaea group</taxon>
        <taxon>Halobacteria</taxon>
        <taxon>Halobacteriales</taxon>
        <taxon>Haloarculaceae</taxon>
        <taxon>Halovenus</taxon>
    </lineage>
</organism>
<keyword evidence="1 2" id="KW-0597">Phosphoprotein</keyword>
<dbReference type="PROSITE" id="PS50112">
    <property type="entry name" value="PAS"/>
    <property type="match status" value="2"/>
</dbReference>
<dbReference type="InterPro" id="IPR011006">
    <property type="entry name" value="CheY-like_superfamily"/>
</dbReference>
<feature type="domain" description="PAS" evidence="4">
    <location>
        <begin position="138"/>
        <end position="211"/>
    </location>
</feature>
<dbReference type="InterPro" id="IPR013767">
    <property type="entry name" value="PAS_fold"/>
</dbReference>
<dbReference type="InterPro" id="IPR050595">
    <property type="entry name" value="Bact_response_regulator"/>
</dbReference>
<dbReference type="InterPro" id="IPR013656">
    <property type="entry name" value="PAS_4"/>
</dbReference>
<dbReference type="SMART" id="SM00091">
    <property type="entry name" value="PAS"/>
    <property type="match status" value="2"/>
</dbReference>
<feature type="modified residue" description="4-aspartylphosphate" evidence="2">
    <location>
        <position position="58"/>
    </location>
</feature>